<dbReference type="Proteomes" id="UP001198374">
    <property type="component" value="Unassembled WGS sequence"/>
</dbReference>
<feature type="domain" description="Citrate transporter-like" evidence="7">
    <location>
        <begin position="16"/>
        <end position="268"/>
    </location>
</feature>
<dbReference type="PANTHER" id="PTHR30354">
    <property type="entry name" value="GNT FAMILY GLUCONATE TRANSPORTER"/>
    <property type="match status" value="1"/>
</dbReference>
<keyword evidence="3 6" id="KW-0812">Transmembrane</keyword>
<dbReference type="PANTHER" id="PTHR30354:SF7">
    <property type="entry name" value="BLL7963 PROTEIN"/>
    <property type="match status" value="1"/>
</dbReference>
<sequence>MNISFIGIILSLAILMLLVYKRVNIIIASIITSLVVILTSGIPALDTITGEYVNGFAGFIIKNLLLFVFSSIFGKLMDDSGAASAFAQWLYNISGKEFAPFTAMIATALLAYGGVSNFVIVFAVYPIFLRVWREVDLPPRLIPGAIFGSSATFAASMLPGTPQLNNIMPIPYLNTTPTAAWQIGLVTAIVSIILIYLYFRWEFKKARDKNEGFHTNEAIEAQLARIDAKKAVNPYLSMIPMIALLVTLNIFGWNILVSLVFSIILVLVLFWNNIQDKLGAINEGTTSAASAIFNTSGVVGFGSVVKLTSGFKYLVDSLMGMGGNPMISLGIIATLISGITGSGTGGIAITMDAFTDQYLKLGVNPEIFHRIVTIASNGLDSLPHNGLVITVITACGMTHKESYKQIFVTSVVVTLISLAIAIVMGIFMYPIGV</sequence>
<feature type="transmembrane region" description="Helical" evidence="6">
    <location>
        <begin position="26"/>
        <end position="45"/>
    </location>
</feature>
<evidence type="ECO:0000313" key="8">
    <source>
        <dbReference type="EMBL" id="MCA2096104.1"/>
    </source>
</evidence>
<feature type="transmembrane region" description="Helical" evidence="6">
    <location>
        <begin position="242"/>
        <end position="271"/>
    </location>
</feature>
<organism evidence="8 9">
    <name type="scientific">Anaerococcus degeneri</name>
    <dbReference type="NCBI Taxonomy" id="361500"/>
    <lineage>
        <taxon>Bacteria</taxon>
        <taxon>Bacillati</taxon>
        <taxon>Bacillota</taxon>
        <taxon>Tissierellia</taxon>
        <taxon>Tissierellales</taxon>
        <taxon>Peptoniphilaceae</taxon>
        <taxon>Anaerococcus</taxon>
    </lineage>
</organism>
<evidence type="ECO:0000256" key="4">
    <source>
        <dbReference type="ARBA" id="ARBA00022989"/>
    </source>
</evidence>
<name>A0ABS7YYE4_9FIRM</name>
<dbReference type="RefSeq" id="WP_209773705.1">
    <property type="nucleotide sequence ID" value="NZ_JAGGLO010000004.1"/>
</dbReference>
<keyword evidence="9" id="KW-1185">Reference proteome</keyword>
<proteinExistence type="predicted"/>
<comment type="subcellular location">
    <subcellularLocation>
        <location evidence="1">Membrane</location>
        <topology evidence="1">Multi-pass membrane protein</topology>
    </subcellularLocation>
</comment>
<evidence type="ECO:0000259" key="7">
    <source>
        <dbReference type="Pfam" id="PF03600"/>
    </source>
</evidence>
<feature type="transmembrane region" description="Helical" evidence="6">
    <location>
        <begin position="327"/>
        <end position="351"/>
    </location>
</feature>
<comment type="caution">
    <text evidence="8">The sequence shown here is derived from an EMBL/GenBank/DDBJ whole genome shotgun (WGS) entry which is preliminary data.</text>
</comment>
<feature type="transmembrane region" description="Helical" evidence="6">
    <location>
        <begin position="291"/>
        <end position="315"/>
    </location>
</feature>
<feature type="transmembrane region" description="Helical" evidence="6">
    <location>
        <begin position="5"/>
        <end position="20"/>
    </location>
</feature>
<keyword evidence="4 6" id="KW-1133">Transmembrane helix</keyword>
<evidence type="ECO:0000256" key="5">
    <source>
        <dbReference type="ARBA" id="ARBA00023136"/>
    </source>
</evidence>
<protein>
    <submittedName>
        <fullName evidence="8">GntP family permease</fullName>
    </submittedName>
</protein>
<keyword evidence="5 6" id="KW-0472">Membrane</keyword>
<keyword evidence="2" id="KW-0813">Transport</keyword>
<gene>
    <name evidence="8" type="ORF">LDJ82_04155</name>
</gene>
<feature type="transmembrane region" description="Helical" evidence="6">
    <location>
        <begin position="141"/>
        <end position="159"/>
    </location>
</feature>
<feature type="transmembrane region" description="Helical" evidence="6">
    <location>
        <begin position="52"/>
        <end position="73"/>
    </location>
</feature>
<evidence type="ECO:0000256" key="3">
    <source>
        <dbReference type="ARBA" id="ARBA00022692"/>
    </source>
</evidence>
<dbReference type="InterPro" id="IPR004680">
    <property type="entry name" value="Cit_transptr-like_dom"/>
</dbReference>
<evidence type="ECO:0000256" key="6">
    <source>
        <dbReference type="SAM" id="Phobius"/>
    </source>
</evidence>
<evidence type="ECO:0000256" key="2">
    <source>
        <dbReference type="ARBA" id="ARBA00022448"/>
    </source>
</evidence>
<feature type="transmembrane region" description="Helical" evidence="6">
    <location>
        <begin position="101"/>
        <end position="129"/>
    </location>
</feature>
<dbReference type="Pfam" id="PF03600">
    <property type="entry name" value="CitMHS"/>
    <property type="match status" value="1"/>
</dbReference>
<feature type="transmembrane region" description="Helical" evidence="6">
    <location>
        <begin position="179"/>
        <end position="199"/>
    </location>
</feature>
<dbReference type="EMBL" id="JAIWIY010000001">
    <property type="protein sequence ID" value="MCA2096104.1"/>
    <property type="molecule type" value="Genomic_DNA"/>
</dbReference>
<feature type="transmembrane region" description="Helical" evidence="6">
    <location>
        <begin position="406"/>
        <end position="429"/>
    </location>
</feature>
<dbReference type="InterPro" id="IPR003474">
    <property type="entry name" value="Glcn_transporter"/>
</dbReference>
<evidence type="ECO:0000313" key="9">
    <source>
        <dbReference type="Proteomes" id="UP001198374"/>
    </source>
</evidence>
<accession>A0ABS7YYE4</accession>
<evidence type="ECO:0000256" key="1">
    <source>
        <dbReference type="ARBA" id="ARBA00004141"/>
    </source>
</evidence>
<reference evidence="9" key="1">
    <citation type="submission" date="2023-07" db="EMBL/GenBank/DDBJ databases">
        <title>FDA dAtabase for Regulatory Grade micrObial Sequences (FDA-ARGOS): Supporting development and validation of Infectious Disease Dx tests.</title>
        <authorList>
            <person name="Sproer C."/>
            <person name="Gronow S."/>
            <person name="Severitt S."/>
            <person name="Schroder I."/>
            <person name="Tallon L."/>
            <person name="Sadzewicz L."/>
            <person name="Zhao X."/>
            <person name="Boylan J."/>
            <person name="Ott S."/>
            <person name="Bowen H."/>
            <person name="Vavikolanu K."/>
            <person name="Hazen T."/>
            <person name="Aluvathingal J."/>
            <person name="Nadendla S."/>
            <person name="Lowell S."/>
            <person name="Myers T."/>
            <person name="Yan Y."/>
        </authorList>
    </citation>
    <scope>NUCLEOTIDE SEQUENCE [LARGE SCALE GENOMIC DNA]</scope>
    <source>
        <strain evidence="9">FDAARGOS_1538</strain>
    </source>
</reference>